<dbReference type="EC" id="6.3.2.13" evidence="7"/>
<feature type="modified residue" description="N6-carboxylysine" evidence="7">
    <location>
        <position position="217"/>
    </location>
</feature>
<feature type="binding site" evidence="7">
    <location>
        <position position="183"/>
    </location>
    <ligand>
        <name>UDP-N-acetyl-alpha-D-muramoyl-L-alanyl-D-glutamate</name>
        <dbReference type="ChEBI" id="CHEBI:83900"/>
    </ligand>
</feature>
<feature type="binding site" evidence="7">
    <location>
        <position position="381"/>
    </location>
    <ligand>
        <name>meso-2,6-diaminopimelate</name>
        <dbReference type="ChEBI" id="CHEBI:57791"/>
    </ligand>
</feature>
<dbReference type="PANTHER" id="PTHR23135">
    <property type="entry name" value="MUR LIGASE FAMILY MEMBER"/>
    <property type="match status" value="1"/>
</dbReference>
<feature type="binding site" evidence="7">
    <location>
        <begin position="108"/>
        <end position="114"/>
    </location>
    <ligand>
        <name>ATP</name>
        <dbReference type="ChEBI" id="CHEBI:30616"/>
    </ligand>
</feature>
<evidence type="ECO:0000256" key="2">
    <source>
        <dbReference type="ARBA" id="ARBA00022618"/>
    </source>
</evidence>
<dbReference type="Gene3D" id="3.90.190.20">
    <property type="entry name" value="Mur ligase, C-terminal domain"/>
    <property type="match status" value="1"/>
</dbReference>
<dbReference type="NCBIfam" id="TIGR01085">
    <property type="entry name" value="murE"/>
    <property type="match status" value="1"/>
</dbReference>
<dbReference type="Gene3D" id="3.40.1190.10">
    <property type="entry name" value="Mur-like, catalytic domain"/>
    <property type="match status" value="1"/>
</dbReference>
<feature type="short sequence motif" description="Meso-diaminopimelate recognition motif" evidence="7">
    <location>
        <begin position="405"/>
        <end position="408"/>
    </location>
</feature>
<dbReference type="Pfam" id="PF01225">
    <property type="entry name" value="Mur_ligase"/>
    <property type="match status" value="1"/>
</dbReference>
<feature type="binding site" evidence="7">
    <location>
        <position position="453"/>
    </location>
    <ligand>
        <name>meso-2,6-diaminopimelate</name>
        <dbReference type="ChEBI" id="CHEBI:57791"/>
    </ligand>
</feature>
<dbReference type="SUPFAM" id="SSF63418">
    <property type="entry name" value="MurE/MurF N-terminal domain"/>
    <property type="match status" value="1"/>
</dbReference>
<evidence type="ECO:0000313" key="13">
    <source>
        <dbReference type="Proteomes" id="UP000680348"/>
    </source>
</evidence>
<evidence type="ECO:0000313" key="12">
    <source>
        <dbReference type="EMBL" id="MBS3649178.1"/>
    </source>
</evidence>
<keyword evidence="5 7" id="KW-0131">Cell cycle</keyword>
<dbReference type="RefSeq" id="WP_188254744.1">
    <property type="nucleotide sequence ID" value="NZ_JABVCF010000005.1"/>
</dbReference>
<dbReference type="Pfam" id="PF02875">
    <property type="entry name" value="Mur_ligase_C"/>
    <property type="match status" value="1"/>
</dbReference>
<dbReference type="GO" id="GO:0009252">
    <property type="term" value="P:peptidoglycan biosynthetic process"/>
    <property type="evidence" value="ECO:0007669"/>
    <property type="project" value="UniProtKB-UniRule"/>
</dbReference>
<keyword evidence="7" id="KW-0963">Cytoplasm</keyword>
<dbReference type="GO" id="GO:0008765">
    <property type="term" value="F:UDP-N-acetylmuramoylalanyl-D-glutamate-2,6-diaminopimelate ligase activity"/>
    <property type="evidence" value="ECO:0007669"/>
    <property type="project" value="UniProtKB-UniRule"/>
</dbReference>
<dbReference type="InterPro" id="IPR005761">
    <property type="entry name" value="UDP-N-AcMur-Glu-dNH2Pim_ligase"/>
</dbReference>
<evidence type="ECO:0000256" key="8">
    <source>
        <dbReference type="RuleBase" id="RU004135"/>
    </source>
</evidence>
<dbReference type="PANTHER" id="PTHR23135:SF4">
    <property type="entry name" value="UDP-N-ACETYLMURAMOYL-L-ALANYL-D-GLUTAMATE--2,6-DIAMINOPIMELATE LIGASE MURE HOMOLOG, CHLOROPLASTIC"/>
    <property type="match status" value="1"/>
</dbReference>
<gene>
    <name evidence="7" type="primary">murE</name>
    <name evidence="12" type="ORF">KEU06_11220</name>
</gene>
<feature type="binding site" evidence="7">
    <location>
        <position position="177"/>
    </location>
    <ligand>
        <name>UDP-N-acetyl-alpha-D-muramoyl-L-alanyl-D-glutamate</name>
        <dbReference type="ChEBI" id="CHEBI:83900"/>
    </ligand>
</feature>
<evidence type="ECO:0000256" key="6">
    <source>
        <dbReference type="ARBA" id="ARBA00023316"/>
    </source>
</evidence>
<comment type="caution">
    <text evidence="12">The sequence shown here is derived from an EMBL/GenBank/DDBJ whole genome shotgun (WGS) entry which is preliminary data.</text>
</comment>
<keyword evidence="6 7" id="KW-0961">Cell wall biogenesis/degradation</keyword>
<dbReference type="GO" id="GO:0005737">
    <property type="term" value="C:cytoplasm"/>
    <property type="evidence" value="ECO:0007669"/>
    <property type="project" value="UniProtKB-SubCell"/>
</dbReference>
<dbReference type="NCBIfam" id="NF001124">
    <property type="entry name" value="PRK00139.1-2"/>
    <property type="match status" value="1"/>
</dbReference>
<evidence type="ECO:0000259" key="11">
    <source>
        <dbReference type="Pfam" id="PF08245"/>
    </source>
</evidence>
<proteinExistence type="inferred from homology"/>
<dbReference type="AlphaFoldDB" id="A0A942E0Z4"/>
<dbReference type="SUPFAM" id="SSF53244">
    <property type="entry name" value="MurD-like peptide ligases, peptide-binding domain"/>
    <property type="match status" value="1"/>
</dbReference>
<feature type="binding site" evidence="7">
    <location>
        <position position="185"/>
    </location>
    <ligand>
        <name>UDP-N-acetyl-alpha-D-muramoyl-L-alanyl-D-glutamate</name>
        <dbReference type="ChEBI" id="CHEBI:83900"/>
    </ligand>
</feature>
<evidence type="ECO:0000256" key="1">
    <source>
        <dbReference type="ARBA" id="ARBA00005898"/>
    </source>
</evidence>
<dbReference type="EMBL" id="JAGWCR010000005">
    <property type="protein sequence ID" value="MBS3649178.1"/>
    <property type="molecule type" value="Genomic_DNA"/>
</dbReference>
<dbReference type="GO" id="GO:0051301">
    <property type="term" value="P:cell division"/>
    <property type="evidence" value="ECO:0007669"/>
    <property type="project" value="UniProtKB-KW"/>
</dbReference>
<comment type="function">
    <text evidence="7">Catalyzes the addition of meso-diaminopimelic acid to the nucleotide precursor UDP-N-acetylmuramoyl-L-alanyl-D-glutamate (UMAG) in the biosynthesis of bacterial cell-wall peptidoglycan.</text>
</comment>
<feature type="domain" description="Mur ligase central" evidence="11">
    <location>
        <begin position="106"/>
        <end position="309"/>
    </location>
</feature>
<keyword evidence="7" id="KW-0067">ATP-binding</keyword>
<dbReference type="GO" id="GO:0000287">
    <property type="term" value="F:magnesium ion binding"/>
    <property type="evidence" value="ECO:0007669"/>
    <property type="project" value="UniProtKB-UniRule"/>
</dbReference>
<keyword evidence="7" id="KW-0547">Nucleotide-binding</keyword>
<evidence type="ECO:0000259" key="10">
    <source>
        <dbReference type="Pfam" id="PF02875"/>
    </source>
</evidence>
<reference evidence="12" key="1">
    <citation type="submission" date="2021-04" db="EMBL/GenBank/DDBJ databases">
        <title>Pseudaminobacter soli sp. nov., isolated from paddy soil contaminated by heavy metals.</title>
        <authorList>
            <person name="Zhang K."/>
        </authorList>
    </citation>
    <scope>NUCLEOTIDE SEQUENCE</scope>
    <source>
        <strain evidence="12">19-2017</strain>
    </source>
</reference>
<keyword evidence="2 7" id="KW-0132">Cell division</keyword>
<keyword evidence="13" id="KW-1185">Reference proteome</keyword>
<name>A0A942E0Z4_9HYPH</name>
<feature type="binding site" evidence="7">
    <location>
        <begin position="405"/>
        <end position="408"/>
    </location>
    <ligand>
        <name>meso-2,6-diaminopimelate</name>
        <dbReference type="ChEBI" id="CHEBI:57791"/>
    </ligand>
</feature>
<organism evidence="12 13">
    <name type="scientific">Pseudaminobacter soli</name>
    <name type="common">ex Zhang et al. 2022</name>
    <dbReference type="NCBI Taxonomy" id="2831468"/>
    <lineage>
        <taxon>Bacteria</taxon>
        <taxon>Pseudomonadati</taxon>
        <taxon>Pseudomonadota</taxon>
        <taxon>Alphaproteobacteria</taxon>
        <taxon>Hyphomicrobiales</taxon>
        <taxon>Phyllobacteriaceae</taxon>
        <taxon>Pseudaminobacter</taxon>
    </lineage>
</organism>
<dbReference type="InterPro" id="IPR000713">
    <property type="entry name" value="Mur_ligase_N"/>
</dbReference>
<accession>A0A942E0Z4</accession>
<keyword evidence="7 12" id="KW-0436">Ligase</keyword>
<comment type="caution">
    <text evidence="7">Lacks conserved residue(s) required for the propagation of feature annotation.</text>
</comment>
<dbReference type="Gene3D" id="3.40.1390.10">
    <property type="entry name" value="MurE/MurF, N-terminal domain"/>
    <property type="match status" value="1"/>
</dbReference>
<feature type="binding site" evidence="7">
    <location>
        <begin position="150"/>
        <end position="151"/>
    </location>
    <ligand>
        <name>UDP-N-acetyl-alpha-D-muramoyl-L-alanyl-D-glutamate</name>
        <dbReference type="ChEBI" id="CHEBI:83900"/>
    </ligand>
</feature>
<dbReference type="InterPro" id="IPR036615">
    <property type="entry name" value="Mur_ligase_C_dom_sf"/>
</dbReference>
<dbReference type="Proteomes" id="UP000680348">
    <property type="component" value="Unassembled WGS sequence"/>
</dbReference>
<dbReference type="InterPro" id="IPR036565">
    <property type="entry name" value="Mur-like_cat_sf"/>
</dbReference>
<protein>
    <recommendedName>
        <fullName evidence="7">UDP-N-acetylmuramoyl-L-alanyl-D-glutamate--2,6-diaminopimelate ligase</fullName>
        <ecNumber evidence="7">6.3.2.13</ecNumber>
    </recommendedName>
    <alternativeName>
        <fullName evidence="7">Meso-A2pm-adding enzyme</fullName>
    </alternativeName>
    <alternativeName>
        <fullName evidence="7">Meso-diaminopimelate-adding enzyme</fullName>
    </alternativeName>
    <alternativeName>
        <fullName evidence="7">UDP-MurNAc-L-Ala-D-Glu:meso-diaminopimelate ligase</fullName>
    </alternativeName>
    <alternativeName>
        <fullName evidence="7">UDP-MurNAc-tripeptide synthetase</fullName>
    </alternativeName>
    <alternativeName>
        <fullName evidence="7">UDP-N-acetylmuramyl-tripeptide synthetase</fullName>
    </alternativeName>
</protein>
<dbReference type="NCBIfam" id="NF001126">
    <property type="entry name" value="PRK00139.1-4"/>
    <property type="match status" value="1"/>
</dbReference>
<feature type="domain" description="Mur ligase N-terminal catalytic" evidence="9">
    <location>
        <begin position="21"/>
        <end position="96"/>
    </location>
</feature>
<dbReference type="GO" id="GO:0005524">
    <property type="term" value="F:ATP binding"/>
    <property type="evidence" value="ECO:0007669"/>
    <property type="project" value="UniProtKB-UniRule"/>
</dbReference>
<comment type="pathway">
    <text evidence="7 8">Cell wall biogenesis; peptidoglycan biosynthesis.</text>
</comment>
<evidence type="ECO:0000256" key="7">
    <source>
        <dbReference type="HAMAP-Rule" id="MF_00208"/>
    </source>
</evidence>
<comment type="cofactor">
    <cofactor evidence="7">
        <name>Mg(2+)</name>
        <dbReference type="ChEBI" id="CHEBI:18420"/>
    </cofactor>
</comment>
<evidence type="ECO:0000256" key="3">
    <source>
        <dbReference type="ARBA" id="ARBA00022960"/>
    </source>
</evidence>
<evidence type="ECO:0000256" key="5">
    <source>
        <dbReference type="ARBA" id="ARBA00023306"/>
    </source>
</evidence>
<dbReference type="InterPro" id="IPR013221">
    <property type="entry name" value="Mur_ligase_cen"/>
</dbReference>
<dbReference type="Pfam" id="PF08245">
    <property type="entry name" value="Mur_ligase_M"/>
    <property type="match status" value="1"/>
</dbReference>
<comment type="catalytic activity">
    <reaction evidence="7">
        <text>UDP-N-acetyl-alpha-D-muramoyl-L-alanyl-D-glutamate + meso-2,6-diaminopimelate + ATP = UDP-N-acetyl-alpha-D-muramoyl-L-alanyl-gamma-D-glutamyl-meso-2,6-diaminopimelate + ADP + phosphate + H(+)</text>
        <dbReference type="Rhea" id="RHEA:23676"/>
        <dbReference type="ChEBI" id="CHEBI:15378"/>
        <dbReference type="ChEBI" id="CHEBI:30616"/>
        <dbReference type="ChEBI" id="CHEBI:43474"/>
        <dbReference type="ChEBI" id="CHEBI:57791"/>
        <dbReference type="ChEBI" id="CHEBI:83900"/>
        <dbReference type="ChEBI" id="CHEBI:83905"/>
        <dbReference type="ChEBI" id="CHEBI:456216"/>
        <dbReference type="EC" id="6.3.2.13"/>
    </reaction>
</comment>
<comment type="similarity">
    <text evidence="1 7">Belongs to the MurCDEF family. MurE subfamily.</text>
</comment>
<dbReference type="InterPro" id="IPR004101">
    <property type="entry name" value="Mur_ligase_C"/>
</dbReference>
<evidence type="ECO:0000259" key="9">
    <source>
        <dbReference type="Pfam" id="PF01225"/>
    </source>
</evidence>
<dbReference type="HAMAP" id="MF_00208">
    <property type="entry name" value="MurE"/>
    <property type="match status" value="1"/>
</dbReference>
<comment type="PTM">
    <text evidence="7">Carboxylation is probably crucial for Mg(2+) binding and, consequently, for the gamma-phosphate positioning of ATP.</text>
</comment>
<keyword evidence="4 7" id="KW-0573">Peptidoglycan synthesis</keyword>
<dbReference type="InterPro" id="IPR035911">
    <property type="entry name" value="MurE/MurF_N"/>
</dbReference>
<evidence type="ECO:0000256" key="4">
    <source>
        <dbReference type="ARBA" id="ARBA00022984"/>
    </source>
</evidence>
<comment type="subcellular location">
    <subcellularLocation>
        <location evidence="7 8">Cytoplasm</location>
    </subcellularLocation>
</comment>
<keyword evidence="3 7" id="KW-0133">Cell shape</keyword>
<sequence length="484" mass="51107">MRLADLADILPVPPGVPVEVEVTGVTSDSRAVRPGMIFVAVSGSKADGSAYAADAQERGAAAIVAGNGISLESIRVPVLAVEDPRLALARLASRFWPRQPQTMVAVTGTSGKTSVASFTRQIWEHAGYAAASIGTTGVVAPDRNEYGALTTPDPVALHMLLDELAGEGVTHASMEASSHGLDQRRLDSVRLAAGAFTNLGRDHMDYHPTVEDYLKAKLRLFDALLPKGAPAVIFADDEYSAPVIEAASSAGLQVLTVGRQGDFLCLKRVEHERHRQRAEVQYAGEIHEIDLPLAGDFQVSNALVAAGLAIATGTPARDALKALETLKGAPGRLDLVGTAANGAPVYVDYSHKPDALENVLKSVRPFTTGRVIVVFGCGGDRDRGKRPIMGEIATRLADVVIVTDDNPRSEVPAEIRAAVLAGAPGAIEIGDRREAIRTAVAMLQSGDTLIVAGKGHEEGQTIGTRTFPFSDHEEVRAALRERPA</sequence>
<dbReference type="GO" id="GO:0008360">
    <property type="term" value="P:regulation of cell shape"/>
    <property type="evidence" value="ECO:0007669"/>
    <property type="project" value="UniProtKB-KW"/>
</dbReference>
<keyword evidence="7" id="KW-0460">Magnesium</keyword>
<dbReference type="SUPFAM" id="SSF53623">
    <property type="entry name" value="MurD-like peptide ligases, catalytic domain"/>
    <property type="match status" value="1"/>
</dbReference>
<feature type="binding site" evidence="7">
    <location>
        <position position="457"/>
    </location>
    <ligand>
        <name>meso-2,6-diaminopimelate</name>
        <dbReference type="ChEBI" id="CHEBI:57791"/>
    </ligand>
</feature>
<feature type="binding site" evidence="7">
    <location>
        <position position="29"/>
    </location>
    <ligand>
        <name>UDP-N-acetyl-alpha-D-muramoyl-L-alanyl-D-glutamate</name>
        <dbReference type="ChEBI" id="CHEBI:83900"/>
    </ligand>
</feature>
<dbReference type="GO" id="GO:0071555">
    <property type="term" value="P:cell wall organization"/>
    <property type="evidence" value="ECO:0007669"/>
    <property type="project" value="UniProtKB-KW"/>
</dbReference>
<feature type="domain" description="Mur ligase C-terminal" evidence="10">
    <location>
        <begin position="331"/>
        <end position="455"/>
    </location>
</feature>